<accession>A0A1G9L583</accession>
<keyword evidence="3" id="KW-0670">Pyruvate</keyword>
<proteinExistence type="predicted"/>
<evidence type="ECO:0000313" key="4">
    <source>
        <dbReference type="Proteomes" id="UP000199555"/>
    </source>
</evidence>
<dbReference type="GO" id="GO:0046872">
    <property type="term" value="F:metal ion binding"/>
    <property type="evidence" value="ECO:0007669"/>
    <property type="project" value="UniProtKB-KW"/>
</dbReference>
<dbReference type="AlphaFoldDB" id="A0A1G9L583"/>
<dbReference type="Pfam" id="PF01557">
    <property type="entry name" value="FAA_hydrolase"/>
    <property type="match status" value="1"/>
</dbReference>
<evidence type="ECO:0000313" key="3">
    <source>
        <dbReference type="EMBL" id="SDL56903.1"/>
    </source>
</evidence>
<gene>
    <name evidence="3" type="ORF">SAMN04487971_11360</name>
</gene>
<dbReference type="InterPro" id="IPR011234">
    <property type="entry name" value="Fumarylacetoacetase-like_C"/>
</dbReference>
<keyword evidence="4" id="KW-1185">Reference proteome</keyword>
<dbReference type="STRING" id="525640.SAMN04487971_11360"/>
<dbReference type="InterPro" id="IPR036663">
    <property type="entry name" value="Fumarylacetoacetase_C_sf"/>
</dbReference>
<evidence type="ECO:0000256" key="1">
    <source>
        <dbReference type="ARBA" id="ARBA00022723"/>
    </source>
</evidence>
<keyword evidence="3" id="KW-0378">Hydrolase</keyword>
<dbReference type="GO" id="GO:0018773">
    <property type="term" value="F:acetylpyruvate hydrolase activity"/>
    <property type="evidence" value="ECO:0007669"/>
    <property type="project" value="TreeGrafter"/>
</dbReference>
<dbReference type="OrthoDB" id="5197601at2"/>
<organism evidence="3 4">
    <name type="scientific">Paracoccus chinensis</name>
    <dbReference type="NCBI Taxonomy" id="525640"/>
    <lineage>
        <taxon>Bacteria</taxon>
        <taxon>Pseudomonadati</taxon>
        <taxon>Pseudomonadota</taxon>
        <taxon>Alphaproteobacteria</taxon>
        <taxon>Rhodobacterales</taxon>
        <taxon>Paracoccaceae</taxon>
        <taxon>Paracoccus</taxon>
    </lineage>
</organism>
<protein>
    <submittedName>
        <fullName evidence="3">Fumarylpyruvate hydrolase</fullName>
    </submittedName>
</protein>
<name>A0A1G9L583_9RHOB</name>
<evidence type="ECO:0000259" key="2">
    <source>
        <dbReference type="Pfam" id="PF01557"/>
    </source>
</evidence>
<dbReference type="PANTHER" id="PTHR11820:SF90">
    <property type="entry name" value="FLUTATHIONE S-TRANSFERASE"/>
    <property type="match status" value="1"/>
</dbReference>
<dbReference type="PANTHER" id="PTHR11820">
    <property type="entry name" value="ACYLPYRUVASE"/>
    <property type="match status" value="1"/>
</dbReference>
<feature type="domain" description="Fumarylacetoacetase-like C-terminal" evidence="2">
    <location>
        <begin position="34"/>
        <end position="234"/>
    </location>
</feature>
<sequence>MNEMTKMADYVFVPEPTPTIPVAGSDKLFPVRRIYCVGRNFADHAIEMGHDPDKEPPFFFQKNPDSIVPPGKDFPYPTETSDVHHEIELVVALKSGGTDIPLDKALDCVFGYGVGLDMTRRDLQGQAKKMGRPWETGKSFEASAPCSAIHPVSEVGHPTQGAIRVEVNGEMRQEGDLNQMIWKVPEMISYLSRLFELRPGDVIFAGTPAGVGAVVRGDVMTGHVEGVDDITVKVV</sequence>
<dbReference type="EMBL" id="FNGE01000013">
    <property type="protein sequence ID" value="SDL56903.1"/>
    <property type="molecule type" value="Genomic_DNA"/>
</dbReference>
<dbReference type="Gene3D" id="3.90.850.10">
    <property type="entry name" value="Fumarylacetoacetase-like, C-terminal domain"/>
    <property type="match status" value="1"/>
</dbReference>
<dbReference type="Proteomes" id="UP000199555">
    <property type="component" value="Unassembled WGS sequence"/>
</dbReference>
<dbReference type="SUPFAM" id="SSF56529">
    <property type="entry name" value="FAH"/>
    <property type="match status" value="1"/>
</dbReference>
<reference evidence="4" key="1">
    <citation type="submission" date="2016-10" db="EMBL/GenBank/DDBJ databases">
        <authorList>
            <person name="Varghese N."/>
            <person name="Submissions S."/>
        </authorList>
    </citation>
    <scope>NUCLEOTIDE SEQUENCE [LARGE SCALE GENOMIC DNA]</scope>
    <source>
        <strain evidence="4">CGMCC 1.7655</strain>
    </source>
</reference>
<keyword evidence="1" id="KW-0479">Metal-binding</keyword>